<evidence type="ECO:0000256" key="2">
    <source>
        <dbReference type="ARBA" id="ARBA00022777"/>
    </source>
</evidence>
<dbReference type="InterPro" id="IPR029056">
    <property type="entry name" value="Ribokinase-like"/>
</dbReference>
<keyword evidence="5" id="KW-1185">Reference proteome</keyword>
<evidence type="ECO:0000259" key="3">
    <source>
        <dbReference type="Pfam" id="PF00294"/>
    </source>
</evidence>
<keyword evidence="1" id="KW-0808">Transferase</keyword>
<dbReference type="EMBL" id="JOKH01000003">
    <property type="protein sequence ID" value="KEQ17117.1"/>
    <property type="molecule type" value="Genomic_DNA"/>
</dbReference>
<proteinExistence type="predicted"/>
<dbReference type="eggNOG" id="COG0524">
    <property type="taxonomic scope" value="Bacteria"/>
</dbReference>
<dbReference type="PANTHER" id="PTHR10584:SF166">
    <property type="entry name" value="RIBOKINASE"/>
    <property type="match status" value="1"/>
</dbReference>
<comment type="caution">
    <text evidence="4">The sequence shown here is derived from an EMBL/GenBank/DDBJ whole genome shotgun (WGS) entry which is preliminary data.</text>
</comment>
<reference evidence="4 5" key="1">
    <citation type="submission" date="2014-06" db="EMBL/GenBank/DDBJ databases">
        <title>Whole Genome Sequences of Three Symbiotic Endozoicomonas Bacteria.</title>
        <authorList>
            <person name="Neave M.J."/>
            <person name="Apprill A."/>
            <person name="Voolstra C.R."/>
        </authorList>
    </citation>
    <scope>NUCLEOTIDE SEQUENCE [LARGE SCALE GENOMIC DNA]</scope>
    <source>
        <strain evidence="4 5">DSM 25634</strain>
    </source>
</reference>
<feature type="domain" description="Carbohydrate kinase PfkB" evidence="3">
    <location>
        <begin position="13"/>
        <end position="303"/>
    </location>
</feature>
<sequence>MFELSQYSQVRPVVVVGAAFCDVMLGVDTLPESGGDVTAQDLGSQVGGCAFNVIRVLQRLSLEPVNAIPVGNGVHGRTVAAAMEKENLPVSLLHPTHDNGWCIAMVEANRERTFVSIEGCEQHWNEPLLAQIPVPDQAIIYVSGYELVSDGSEALRDWLLAQSDDKTLFVDLGPRIRDIDPVFINKLLEKKPILTLNRDELRALEMPNDSQGSLLTSAIEFSNNCDITLICRFDKEGATVCQPGMPPVTVEALKVEVADTIAAGDSHTGGVIAGIALGMPVTRAVELGNLIAGIVVSKPGSNGAPTLSELVDFQKSMTVVQSD</sequence>
<keyword evidence="2 4" id="KW-0418">Kinase</keyword>
<protein>
    <submittedName>
        <fullName evidence="4">Ribokinase</fullName>
    </submittedName>
</protein>
<dbReference type="AlphaFoldDB" id="A0A081NF94"/>
<dbReference type="Proteomes" id="UP000028073">
    <property type="component" value="Unassembled WGS sequence"/>
</dbReference>
<dbReference type="InterPro" id="IPR011611">
    <property type="entry name" value="PfkB_dom"/>
</dbReference>
<dbReference type="Pfam" id="PF00294">
    <property type="entry name" value="PfkB"/>
    <property type="match status" value="1"/>
</dbReference>
<dbReference type="GO" id="GO:0016301">
    <property type="term" value="F:kinase activity"/>
    <property type="evidence" value="ECO:0007669"/>
    <property type="project" value="UniProtKB-KW"/>
</dbReference>
<evidence type="ECO:0000313" key="4">
    <source>
        <dbReference type="EMBL" id="KEQ17117.1"/>
    </source>
</evidence>
<name>A0A081NF94_9GAMM</name>
<dbReference type="PROSITE" id="PS00584">
    <property type="entry name" value="PFKB_KINASES_2"/>
    <property type="match status" value="1"/>
</dbReference>
<gene>
    <name evidence="4" type="ORF">GZ78_14680</name>
</gene>
<dbReference type="RefSeq" id="WP_034836985.1">
    <property type="nucleotide sequence ID" value="NZ_JOKH01000003.1"/>
</dbReference>
<dbReference type="PANTHER" id="PTHR10584">
    <property type="entry name" value="SUGAR KINASE"/>
    <property type="match status" value="1"/>
</dbReference>
<accession>A0A081NF94</accession>
<dbReference type="GO" id="GO:0005829">
    <property type="term" value="C:cytosol"/>
    <property type="evidence" value="ECO:0007669"/>
    <property type="project" value="TreeGrafter"/>
</dbReference>
<evidence type="ECO:0000256" key="1">
    <source>
        <dbReference type="ARBA" id="ARBA00022679"/>
    </source>
</evidence>
<dbReference type="OrthoDB" id="8578462at2"/>
<dbReference type="SUPFAM" id="SSF53613">
    <property type="entry name" value="Ribokinase-like"/>
    <property type="match status" value="1"/>
</dbReference>
<evidence type="ECO:0000313" key="5">
    <source>
        <dbReference type="Proteomes" id="UP000028073"/>
    </source>
</evidence>
<dbReference type="STRING" id="1137799.GZ78_14680"/>
<organism evidence="4 5">
    <name type="scientific">Endozoicomonas numazuensis</name>
    <dbReference type="NCBI Taxonomy" id="1137799"/>
    <lineage>
        <taxon>Bacteria</taxon>
        <taxon>Pseudomonadati</taxon>
        <taxon>Pseudomonadota</taxon>
        <taxon>Gammaproteobacteria</taxon>
        <taxon>Oceanospirillales</taxon>
        <taxon>Endozoicomonadaceae</taxon>
        <taxon>Endozoicomonas</taxon>
    </lineage>
</organism>
<dbReference type="InterPro" id="IPR002173">
    <property type="entry name" value="Carboh/pur_kinase_PfkB_CS"/>
</dbReference>
<dbReference type="Gene3D" id="3.40.1190.20">
    <property type="match status" value="1"/>
</dbReference>